<dbReference type="Gene3D" id="3.40.50.2000">
    <property type="entry name" value="Glycogen Phosphorylase B"/>
    <property type="match status" value="1"/>
</dbReference>
<protein>
    <recommendedName>
        <fullName evidence="3">Glycosyl transferase family 1 domain-containing protein</fullName>
    </recommendedName>
</protein>
<dbReference type="PATRIC" id="fig|908627.4.peg.8186"/>
<comment type="caution">
    <text evidence="1">The sequence shown here is derived from an EMBL/GenBank/DDBJ whole genome shotgun (WGS) entry which is preliminary data.</text>
</comment>
<name>A0A0J1FNN1_9BURK</name>
<reference evidence="1 2" key="1">
    <citation type="journal article" date="2015" name="Genome Announc.">
        <title>Draft Genome Sequence of Burkholderia sp. Strain PML1(12), an Ectomycorrhizosphere-Inhabiting Bacterium with Effective Mineral-Weathering Ability.</title>
        <authorList>
            <person name="Uroz S."/>
            <person name="Oger P."/>
        </authorList>
    </citation>
    <scope>NUCLEOTIDE SEQUENCE [LARGE SCALE GENOMIC DNA]</scope>
    <source>
        <strain evidence="2">PML1(12)</strain>
    </source>
</reference>
<dbReference type="AlphaFoldDB" id="A0A0J1FNN1"/>
<dbReference type="OrthoDB" id="5137631at2"/>
<organism evidence="1 2">
    <name type="scientific">Caballeronia mineralivorans PML1(12)</name>
    <dbReference type="NCBI Taxonomy" id="908627"/>
    <lineage>
        <taxon>Bacteria</taxon>
        <taxon>Pseudomonadati</taxon>
        <taxon>Pseudomonadota</taxon>
        <taxon>Betaproteobacteria</taxon>
        <taxon>Burkholderiales</taxon>
        <taxon>Burkholderiaceae</taxon>
        <taxon>Caballeronia</taxon>
    </lineage>
</organism>
<evidence type="ECO:0008006" key="3">
    <source>
        <dbReference type="Google" id="ProtNLM"/>
    </source>
</evidence>
<gene>
    <name evidence="1" type="ORF">EOS_36535</name>
</gene>
<keyword evidence="2" id="KW-1185">Reference proteome</keyword>
<sequence>MTQTFEDASGGIERKAVAARRTQIMMCPFTNNTNRYIEIQKDLFRAIGYDVVPLSMKGLLQGGFIQLFNPNNILVFHWLELRPFKRKNGRTHLTIPGCLIFAFYCSLMSIGRAKVVYFQHDHAVHDTTGFIRRLSIRLIRFVRGLADFRVVHAPDCQARYDAEYLPHPLYWDVPGQASSTSKNDTGAPLFSLLGAIRPYKQILAVLDVWPAECNLYIAGLGSESYIATLNGIISQRSLRDAVRLDAKFLSDAEFAQGIANSDVLILPHAADSMLVSGAFFEAIGRVPLVISRSTPFMIWAANKFDNVLLFNSIDELPEIVRSVQQSWPDIARKLGNGLATDEFGWASCCRRYAQFFETVVGRGETVEKPAAK</sequence>
<dbReference type="RefSeq" id="WP_047897096.1">
    <property type="nucleotide sequence ID" value="NZ_AEJF01000224.1"/>
</dbReference>
<dbReference type="Proteomes" id="UP000035963">
    <property type="component" value="Unassembled WGS sequence"/>
</dbReference>
<proteinExistence type="predicted"/>
<accession>A0A0J1FNN1</accession>
<evidence type="ECO:0000313" key="2">
    <source>
        <dbReference type="Proteomes" id="UP000035963"/>
    </source>
</evidence>
<dbReference type="EMBL" id="AEJF01000224">
    <property type="protein sequence ID" value="KLU21343.1"/>
    <property type="molecule type" value="Genomic_DNA"/>
</dbReference>
<evidence type="ECO:0000313" key="1">
    <source>
        <dbReference type="EMBL" id="KLU21343.1"/>
    </source>
</evidence>
<dbReference type="SUPFAM" id="SSF53756">
    <property type="entry name" value="UDP-Glycosyltransferase/glycogen phosphorylase"/>
    <property type="match status" value="1"/>
</dbReference>